<dbReference type="SUPFAM" id="SSF141868">
    <property type="entry name" value="EAL domain-like"/>
    <property type="match status" value="1"/>
</dbReference>
<dbReference type="InterPro" id="IPR011006">
    <property type="entry name" value="CheY-like_superfamily"/>
</dbReference>
<evidence type="ECO:0000313" key="6">
    <source>
        <dbReference type="Proteomes" id="UP000235554"/>
    </source>
</evidence>
<dbReference type="EMBL" id="MCSB01000019">
    <property type="protein sequence ID" value="PME28015.1"/>
    <property type="molecule type" value="Genomic_DNA"/>
</dbReference>
<dbReference type="Pfam" id="PF00072">
    <property type="entry name" value="Response_reg"/>
    <property type="match status" value="1"/>
</dbReference>
<protein>
    <recommendedName>
        <fullName evidence="8">Diguanylate phosphodiesterase</fullName>
    </recommendedName>
</protein>
<feature type="modified residue" description="4-aspartylphosphate" evidence="1">
    <location>
        <position position="55"/>
    </location>
</feature>
<dbReference type="PROSITE" id="PS50883">
    <property type="entry name" value="EAL"/>
    <property type="match status" value="1"/>
</dbReference>
<name>A0A855IMC3_9VIBR</name>
<reference evidence="5" key="2">
    <citation type="submission" date="2016-07" db="EMBL/GenBank/DDBJ databases">
        <authorList>
            <person name="Kauffman K."/>
            <person name="Arevalo P."/>
            <person name="Polz M.F."/>
        </authorList>
    </citation>
    <scope>NUCLEOTIDE SEQUENCE</scope>
    <source>
        <strain evidence="5">10N.261.48.A1</strain>
        <strain evidence="4">10N.286.55.E1</strain>
    </source>
</reference>
<evidence type="ECO:0000313" key="5">
    <source>
        <dbReference type="EMBL" id="PMM55641.1"/>
    </source>
</evidence>
<comment type="caution">
    <text evidence="5">The sequence shown here is derived from an EMBL/GenBank/DDBJ whole genome shotgun (WGS) entry which is preliminary data.</text>
</comment>
<organism evidence="5 6">
    <name type="scientific">Vibrio lentus</name>
    <dbReference type="NCBI Taxonomy" id="136468"/>
    <lineage>
        <taxon>Bacteria</taxon>
        <taxon>Pseudomonadati</taxon>
        <taxon>Pseudomonadota</taxon>
        <taxon>Gammaproteobacteria</taxon>
        <taxon>Vibrionales</taxon>
        <taxon>Vibrionaceae</taxon>
        <taxon>Vibrio</taxon>
    </lineage>
</organism>
<dbReference type="CDD" id="cd00156">
    <property type="entry name" value="REC"/>
    <property type="match status" value="1"/>
</dbReference>
<dbReference type="EMBL" id="MCZJ01000043">
    <property type="protein sequence ID" value="PMM55641.1"/>
    <property type="molecule type" value="Genomic_DNA"/>
</dbReference>
<dbReference type="SMART" id="SM00052">
    <property type="entry name" value="EAL"/>
    <property type="match status" value="1"/>
</dbReference>
<dbReference type="PANTHER" id="PTHR33121:SF70">
    <property type="entry name" value="SIGNALING PROTEIN YKOW"/>
    <property type="match status" value="1"/>
</dbReference>
<sequence>MNNTVLIVDDVELSREVIKNAVSLSNKKTSVQFAENAFDAMSKMQNASFDLVIMDIMMPNGDGFELLSMMSQQNVESKIIIISGLDKSIVSSVSMLGKLYELNVVASLEKPIWANQISELVDKTLEVETITKGELGFDHRATIIDDDFPINLVYQPQVVSDINVISGFEVLSRWSDENGTLLPPSYFLPVIEELGKQKVFTSIVMNKFIQDYHLHFSELDKSLRFSINIDPNLLIDESVVDNLLDIYKQGIEHTIVVELTEKGLSGNIEKELLANILRLRLNGFEISIDDFGMEASNIERIIKLPINEIKIDKSITWELCYNIDYMQKIEEVKKLVSVKNARIIYEGVENKNTCSFLEALGGFNQQGFLHGVPFLPEMVVEMLAEQKELGYVASEYNFNH</sequence>
<keyword evidence="1" id="KW-0597">Phosphoprotein</keyword>
<evidence type="ECO:0008006" key="8">
    <source>
        <dbReference type="Google" id="ProtNLM"/>
    </source>
</evidence>
<dbReference type="Gene3D" id="3.40.50.2300">
    <property type="match status" value="1"/>
</dbReference>
<reference evidence="5 7" key="3">
    <citation type="journal article" date="2018" name="Nature">
        <title>A major lineage of non-tailed dsDNA viruses as unrecognized killers of marine bacteria.</title>
        <authorList>
            <person name="Kauffman K.M."/>
            <person name="Hussain F.A."/>
            <person name="Yang J."/>
            <person name="Arevalo P."/>
            <person name="Brown J.M."/>
            <person name="Chang W.K."/>
            <person name="VanInsberghe D."/>
            <person name="Elsherbini J."/>
            <person name="Sharma R.S."/>
            <person name="Cutler M.B."/>
            <person name="Kelly L."/>
            <person name="Polz M.F."/>
        </authorList>
    </citation>
    <scope>NUCLEOTIDE SEQUENCE</scope>
    <source>
        <strain evidence="5">10N.261.48.A1</strain>
        <strain evidence="4 7">10N.286.55.E1</strain>
    </source>
</reference>
<dbReference type="InterPro" id="IPR001789">
    <property type="entry name" value="Sig_transdc_resp-reg_receiver"/>
</dbReference>
<proteinExistence type="predicted"/>
<evidence type="ECO:0000313" key="7">
    <source>
        <dbReference type="Proteomes" id="UP000239763"/>
    </source>
</evidence>
<dbReference type="RefSeq" id="WP_099166116.1">
    <property type="nucleotide sequence ID" value="NZ_CAWQOO010001090.1"/>
</dbReference>
<dbReference type="Gene3D" id="3.20.20.450">
    <property type="entry name" value="EAL domain"/>
    <property type="match status" value="1"/>
</dbReference>
<reference evidence="6" key="1">
    <citation type="submission" date="2016-07" db="EMBL/GenBank/DDBJ databases">
        <title>Nontailed viruses are major unrecognized killers of bacteria in the ocean.</title>
        <authorList>
            <person name="Kauffman K."/>
            <person name="Hussain F."/>
            <person name="Yang J."/>
            <person name="Arevalo P."/>
            <person name="Brown J."/>
            <person name="Cutler M."/>
            <person name="Kelly L."/>
            <person name="Polz M.F."/>
        </authorList>
    </citation>
    <scope>NUCLEOTIDE SEQUENCE [LARGE SCALE GENOMIC DNA]</scope>
    <source>
        <strain evidence="6">10N.261.48.A1</strain>
    </source>
</reference>
<accession>A0A855IMC3</accession>
<dbReference type="Proteomes" id="UP000235554">
    <property type="component" value="Unassembled WGS sequence"/>
</dbReference>
<dbReference type="GO" id="GO:0000160">
    <property type="term" value="P:phosphorelay signal transduction system"/>
    <property type="evidence" value="ECO:0007669"/>
    <property type="project" value="InterPro"/>
</dbReference>
<dbReference type="InterPro" id="IPR035919">
    <property type="entry name" value="EAL_sf"/>
</dbReference>
<dbReference type="InterPro" id="IPR001633">
    <property type="entry name" value="EAL_dom"/>
</dbReference>
<evidence type="ECO:0000256" key="1">
    <source>
        <dbReference type="PROSITE-ProRule" id="PRU00169"/>
    </source>
</evidence>
<dbReference type="SUPFAM" id="SSF52172">
    <property type="entry name" value="CheY-like"/>
    <property type="match status" value="1"/>
</dbReference>
<dbReference type="PANTHER" id="PTHR33121">
    <property type="entry name" value="CYCLIC DI-GMP PHOSPHODIESTERASE PDEF"/>
    <property type="match status" value="1"/>
</dbReference>
<evidence type="ECO:0000259" key="2">
    <source>
        <dbReference type="PROSITE" id="PS50110"/>
    </source>
</evidence>
<dbReference type="SMART" id="SM00448">
    <property type="entry name" value="REC"/>
    <property type="match status" value="1"/>
</dbReference>
<evidence type="ECO:0000259" key="3">
    <source>
        <dbReference type="PROSITE" id="PS50883"/>
    </source>
</evidence>
<dbReference type="Proteomes" id="UP000239763">
    <property type="component" value="Unassembled WGS sequence"/>
</dbReference>
<dbReference type="Pfam" id="PF00563">
    <property type="entry name" value="EAL"/>
    <property type="match status" value="1"/>
</dbReference>
<gene>
    <name evidence="5" type="ORF">BCT50_10135</name>
    <name evidence="4" type="ORF">BCV38_23175</name>
</gene>
<feature type="domain" description="EAL" evidence="3">
    <location>
        <begin position="132"/>
        <end position="387"/>
    </location>
</feature>
<evidence type="ECO:0000313" key="4">
    <source>
        <dbReference type="EMBL" id="PME28015.1"/>
    </source>
</evidence>
<dbReference type="InterPro" id="IPR050706">
    <property type="entry name" value="Cyclic-di-GMP_PDE-like"/>
</dbReference>
<feature type="domain" description="Response regulatory" evidence="2">
    <location>
        <begin position="4"/>
        <end position="125"/>
    </location>
</feature>
<keyword evidence="7" id="KW-1185">Reference proteome</keyword>
<dbReference type="CDD" id="cd01948">
    <property type="entry name" value="EAL"/>
    <property type="match status" value="1"/>
</dbReference>
<dbReference type="PROSITE" id="PS50110">
    <property type="entry name" value="RESPONSE_REGULATORY"/>
    <property type="match status" value="1"/>
</dbReference>
<dbReference type="AlphaFoldDB" id="A0A855IMC3"/>
<dbReference type="GO" id="GO:0071111">
    <property type="term" value="F:cyclic-guanylate-specific phosphodiesterase activity"/>
    <property type="evidence" value="ECO:0007669"/>
    <property type="project" value="InterPro"/>
</dbReference>